<dbReference type="Proteomes" id="UP000230233">
    <property type="component" value="Chromosome II"/>
</dbReference>
<feature type="region of interest" description="Disordered" evidence="1">
    <location>
        <begin position="1"/>
        <end position="22"/>
    </location>
</feature>
<dbReference type="EMBL" id="PDUG01000002">
    <property type="protein sequence ID" value="PIC47294.1"/>
    <property type="molecule type" value="Genomic_DNA"/>
</dbReference>
<comment type="caution">
    <text evidence="2">The sequence shown here is derived from an EMBL/GenBank/DDBJ whole genome shotgun (WGS) entry which is preliminary data.</text>
</comment>
<proteinExistence type="predicted"/>
<gene>
    <name evidence="2" type="primary">Cnig_chr_II.g6694</name>
    <name evidence="2" type="ORF">B9Z55_006694</name>
</gene>
<evidence type="ECO:0000256" key="1">
    <source>
        <dbReference type="SAM" id="MobiDB-lite"/>
    </source>
</evidence>
<organism evidence="2 3">
    <name type="scientific">Caenorhabditis nigoni</name>
    <dbReference type="NCBI Taxonomy" id="1611254"/>
    <lineage>
        <taxon>Eukaryota</taxon>
        <taxon>Metazoa</taxon>
        <taxon>Ecdysozoa</taxon>
        <taxon>Nematoda</taxon>
        <taxon>Chromadorea</taxon>
        <taxon>Rhabditida</taxon>
        <taxon>Rhabditina</taxon>
        <taxon>Rhabditomorpha</taxon>
        <taxon>Rhabditoidea</taxon>
        <taxon>Rhabditidae</taxon>
        <taxon>Peloderinae</taxon>
        <taxon>Caenorhabditis</taxon>
    </lineage>
</organism>
<name>A0A2G5V663_9PELO</name>
<keyword evidence="3" id="KW-1185">Reference proteome</keyword>
<evidence type="ECO:0000313" key="3">
    <source>
        <dbReference type="Proteomes" id="UP000230233"/>
    </source>
</evidence>
<protein>
    <submittedName>
        <fullName evidence="2">Uncharacterized protein</fullName>
    </submittedName>
</protein>
<evidence type="ECO:0000313" key="2">
    <source>
        <dbReference type="EMBL" id="PIC47294.1"/>
    </source>
</evidence>
<dbReference type="AlphaFoldDB" id="A0A2G5V663"/>
<accession>A0A2G5V663</accession>
<feature type="compositionally biased region" description="Basic and acidic residues" evidence="1">
    <location>
        <begin position="7"/>
        <end position="22"/>
    </location>
</feature>
<reference evidence="3" key="1">
    <citation type="submission" date="2017-10" db="EMBL/GenBank/DDBJ databases">
        <title>Rapid genome shrinkage in a self-fertile nematode reveals novel sperm competition proteins.</title>
        <authorList>
            <person name="Yin D."/>
            <person name="Schwarz E.M."/>
            <person name="Thomas C.G."/>
            <person name="Felde R.L."/>
            <person name="Korf I.F."/>
            <person name="Cutter A.D."/>
            <person name="Schartner C.M."/>
            <person name="Ralston E.J."/>
            <person name="Meyer B.J."/>
            <person name="Haag E.S."/>
        </authorList>
    </citation>
    <scope>NUCLEOTIDE SEQUENCE [LARGE SCALE GENOMIC DNA]</scope>
    <source>
        <strain evidence="3">JU1422</strain>
    </source>
</reference>
<sequence>MSSLVRQAEEHHSSIVEATKDRIENERLERMIPKDDEFDNTSVDSFENYRANEEPATVDRSVGTPKNAVFSKSGYQSDTKVAVAEGTTTTTTVTKSFDGT</sequence>
<dbReference type="OrthoDB" id="413520at2759"/>